<organism evidence="2">
    <name type="scientific">Myoviridae sp. ctIty1</name>
    <dbReference type="NCBI Taxonomy" id="2827673"/>
    <lineage>
        <taxon>Viruses</taxon>
        <taxon>Duplodnaviria</taxon>
        <taxon>Heunggongvirae</taxon>
        <taxon>Uroviricota</taxon>
        <taxon>Caudoviricetes</taxon>
    </lineage>
</organism>
<evidence type="ECO:0000256" key="1">
    <source>
        <dbReference type="SAM" id="MobiDB-lite"/>
    </source>
</evidence>
<dbReference type="EMBL" id="BK032823">
    <property type="protein sequence ID" value="DAF62438.1"/>
    <property type="molecule type" value="Genomic_DNA"/>
</dbReference>
<evidence type="ECO:0000313" key="2">
    <source>
        <dbReference type="EMBL" id="DAF62438.1"/>
    </source>
</evidence>
<proteinExistence type="predicted"/>
<name>A0A8S5TGN0_9CAUD</name>
<accession>A0A8S5TGN0</accession>
<sequence>MFDMFGNKLKVKTVQDSIDQVLAKMEKEEAMQQNPSMYEPQPPPISMQQEVMMSMMGGGNPALALLGQQAGPGGMGGAPQMNPALGFNGMVDFSNPASVGNMQNSLQNDPNFIANQNAVLNMMNQALGAMPNVHVSPAAPPPPQQWGGGFPQPFPNQMVGNNFGLNPNFVQQTQFQNPLDGVVPANPDAVVNSTASWYGGTPFPMQNGLGMQPNMVGGWNAQPSYYNFYMNDPANREAYMRFTQEEIDAGIGFKVKVVSKTEEEIRREKEQDALEEQALINKHLTWDDKFKNINFKTVMREVDIDDLPEPLRRIRMEQESQAAAEKKAKEEAEANKPSRVIIECLHSEIEILRGWIYRILPKDIIGLNGKEIIVPKPKRLFFNKRDEEALRNLCKKLEVYNPALARVVWSKRHLKYRDDYNIFMEVAEDNLREYEIDEMFDKREEGYNDYRVPMHCREIPGYTINEKGEKEFDEEYCELYPFIRYTDKNYKYEFDRGRKLTNEEFNIFCEYEEMCLVYGFHQLRLKKLLDDNRKRQELPLSYSVDRRELATREEKIRNLLVESNGSKETTEEENKMEQQCKNNKVQEDPRTLEQIENEYYNKFDPIETHYHEMRVMRKKQQQQYELYRDIFSSKSQKDFDAWWYGKNSSQYQQENLSPEELKKKQRQEYVDRMTEANIALLSKATPIDPVQFVNNFRYWQQQQLQKLFGNTMNEATTAKDVFEKVIPHALYEISCENIERQRQEAMNRPYNPMAYKRALIELANKKILAGNEDPNFKPGPVDPKFGYPSNWVDPTNSKEYEERKAQFMEYCRTSMGVNMPLRPIYK</sequence>
<protein>
    <submittedName>
        <fullName evidence="2">Uncharacterized protein</fullName>
    </submittedName>
</protein>
<feature type="region of interest" description="Disordered" evidence="1">
    <location>
        <begin position="564"/>
        <end position="585"/>
    </location>
</feature>
<reference evidence="2" key="1">
    <citation type="journal article" date="2021" name="Proc. Natl. Acad. Sci. U.S.A.">
        <title>A Catalog of Tens of Thousands of Viruses from Human Metagenomes Reveals Hidden Associations with Chronic Diseases.</title>
        <authorList>
            <person name="Tisza M.J."/>
            <person name="Buck C.B."/>
        </authorList>
    </citation>
    <scope>NUCLEOTIDE SEQUENCE</scope>
    <source>
        <strain evidence="2">CtIty1</strain>
    </source>
</reference>
<feature type="compositionally biased region" description="Basic and acidic residues" evidence="1">
    <location>
        <begin position="568"/>
        <end position="585"/>
    </location>
</feature>